<dbReference type="PROSITE" id="PS50198">
    <property type="entry name" value="PPIC_PPIASE_2"/>
    <property type="match status" value="1"/>
</dbReference>
<evidence type="ECO:0000256" key="6">
    <source>
        <dbReference type="ARBA" id="ARBA00023110"/>
    </source>
</evidence>
<comment type="catalytic activity">
    <reaction evidence="1 11">
        <text>[protein]-peptidylproline (omega=180) = [protein]-peptidylproline (omega=0)</text>
        <dbReference type="Rhea" id="RHEA:16237"/>
        <dbReference type="Rhea" id="RHEA-COMP:10747"/>
        <dbReference type="Rhea" id="RHEA-COMP:10748"/>
        <dbReference type="ChEBI" id="CHEBI:83833"/>
        <dbReference type="ChEBI" id="CHEBI:83834"/>
        <dbReference type="EC" id="5.2.1.8"/>
    </reaction>
</comment>
<comment type="similarity">
    <text evidence="3 11">Belongs to the PrsA family.</text>
</comment>
<accession>A0A0A8X540</accession>
<dbReference type="GO" id="GO:0003755">
    <property type="term" value="F:peptidyl-prolyl cis-trans isomerase activity"/>
    <property type="evidence" value="ECO:0007669"/>
    <property type="project" value="UniProtKB-UniRule"/>
</dbReference>
<dbReference type="STRING" id="1321606.SAMD00020551_3194"/>
<evidence type="ECO:0000313" key="16">
    <source>
        <dbReference type="Proteomes" id="UP000031014"/>
    </source>
</evidence>
<evidence type="ECO:0000256" key="8">
    <source>
        <dbReference type="ARBA" id="ARBA00023139"/>
    </source>
</evidence>
<proteinExistence type="inferred from homology"/>
<protein>
    <recommendedName>
        <fullName evidence="11">Foldase protein PrsA</fullName>
        <ecNumber evidence="11">5.2.1.8</ecNumber>
    </recommendedName>
</protein>
<organism evidence="15 16">
    <name type="scientific">Mesobacillus selenatarsenatis (strain DSM 18680 / JCM 14380 / FERM P-15431 / SF-1)</name>
    <dbReference type="NCBI Taxonomy" id="1321606"/>
    <lineage>
        <taxon>Bacteria</taxon>
        <taxon>Bacillati</taxon>
        <taxon>Bacillota</taxon>
        <taxon>Bacilli</taxon>
        <taxon>Bacillales</taxon>
        <taxon>Bacillaceae</taxon>
        <taxon>Mesobacillus</taxon>
    </lineage>
</organism>
<feature type="chain" id="PRO_5038871664" description="Foldase protein PrsA" evidence="13">
    <location>
        <begin position="26"/>
        <end position="294"/>
    </location>
</feature>
<evidence type="ECO:0000259" key="14">
    <source>
        <dbReference type="PROSITE" id="PS50198"/>
    </source>
</evidence>
<dbReference type="InterPro" id="IPR027304">
    <property type="entry name" value="Trigger_fact/SurA_dom_sf"/>
</dbReference>
<keyword evidence="9 11" id="KW-0413">Isomerase</keyword>
<dbReference type="OrthoDB" id="14196at2"/>
<dbReference type="InterPro" id="IPR000297">
    <property type="entry name" value="PPIase_PpiC"/>
</dbReference>
<keyword evidence="7 11" id="KW-0472">Membrane</keyword>
<evidence type="ECO:0000256" key="13">
    <source>
        <dbReference type="SAM" id="SignalP"/>
    </source>
</evidence>
<dbReference type="GO" id="GO:0005886">
    <property type="term" value="C:plasma membrane"/>
    <property type="evidence" value="ECO:0007669"/>
    <property type="project" value="UniProtKB-SubCell"/>
</dbReference>
<dbReference type="Pfam" id="PF13616">
    <property type="entry name" value="Rotamase_3"/>
    <property type="match status" value="1"/>
</dbReference>
<keyword evidence="8 11" id="KW-0564">Palmitate</keyword>
<evidence type="ECO:0000256" key="11">
    <source>
        <dbReference type="HAMAP-Rule" id="MF_01145"/>
    </source>
</evidence>
<evidence type="ECO:0000256" key="5">
    <source>
        <dbReference type="ARBA" id="ARBA00022729"/>
    </source>
</evidence>
<comment type="function">
    <text evidence="11">Plays a major role in protein secretion by helping the post-translocational extracellular folding of several secreted proteins.</text>
</comment>
<dbReference type="EMBL" id="BASE01000072">
    <property type="protein sequence ID" value="GAM15038.1"/>
    <property type="molecule type" value="Genomic_DNA"/>
</dbReference>
<feature type="coiled-coil region" evidence="12">
    <location>
        <begin position="67"/>
        <end position="114"/>
    </location>
</feature>
<evidence type="ECO:0000256" key="9">
    <source>
        <dbReference type="ARBA" id="ARBA00023235"/>
    </source>
</evidence>
<dbReference type="PROSITE" id="PS01096">
    <property type="entry name" value="PPIC_PPIASE_1"/>
    <property type="match status" value="1"/>
</dbReference>
<dbReference type="SUPFAM" id="SSF109998">
    <property type="entry name" value="Triger factor/SurA peptide-binding domain-like"/>
    <property type="match status" value="1"/>
</dbReference>
<sequence length="294" mass="33227">MKKMIISLTVAAGVMGLAACSNDNADSSEVIVESKAGNITKEELYQSMKEKYGEQALQELLYQKVLAENYEVTDKEVEEKVAELKEELGENFELVLQQNQLKDEEELKEVLKDQLLMEKAALKDVKVSEDEIKKRYEEYKPEIKASHILVKDEKTAQEVKKKLEEGAKFEDLAKEYSQDPGSAAQGGDLGFFGPGKMVPEFEEAAYALEVNKISDPVQSQHGFHIIKVTEKKEKDSYEKMKDELEYELKLAQLDSNKIQEVLKRELDAANVKIKDKDLKGAAEFPEAEAQAQPQ</sequence>
<evidence type="ECO:0000313" key="15">
    <source>
        <dbReference type="EMBL" id="GAM15038.1"/>
    </source>
</evidence>
<evidence type="ECO:0000256" key="3">
    <source>
        <dbReference type="ARBA" id="ARBA00006071"/>
    </source>
</evidence>
<feature type="coiled-coil region" evidence="12">
    <location>
        <begin position="227"/>
        <end position="254"/>
    </location>
</feature>
<keyword evidence="5 11" id="KW-0732">Signal</keyword>
<dbReference type="Proteomes" id="UP000031014">
    <property type="component" value="Unassembled WGS sequence"/>
</dbReference>
<evidence type="ECO:0000256" key="12">
    <source>
        <dbReference type="SAM" id="Coils"/>
    </source>
</evidence>
<dbReference type="EC" id="5.2.1.8" evidence="11"/>
<evidence type="ECO:0000256" key="1">
    <source>
        <dbReference type="ARBA" id="ARBA00000971"/>
    </source>
</evidence>
<dbReference type="AlphaFoldDB" id="A0A0A8X540"/>
<dbReference type="InterPro" id="IPR023058">
    <property type="entry name" value="PPIase_PpiC_CS"/>
</dbReference>
<dbReference type="RefSeq" id="WP_041966726.1">
    <property type="nucleotide sequence ID" value="NZ_BASE01000072.1"/>
</dbReference>
<comment type="subcellular location">
    <subcellularLocation>
        <location evidence="2 11">Cell membrane</location>
        <topology evidence="2 11">Lipid-anchor</topology>
    </subcellularLocation>
</comment>
<keyword evidence="12" id="KW-0175">Coiled coil</keyword>
<name>A0A0A8X540_MESS1</name>
<keyword evidence="6 11" id="KW-0697">Rotamase</keyword>
<evidence type="ECO:0000256" key="10">
    <source>
        <dbReference type="ARBA" id="ARBA00023288"/>
    </source>
</evidence>
<keyword evidence="4 11" id="KW-1003">Cell membrane</keyword>
<keyword evidence="16" id="KW-1185">Reference proteome</keyword>
<gene>
    <name evidence="11" type="primary">prsA</name>
    <name evidence="15" type="ORF">SAMD00020551_3194</name>
</gene>
<dbReference type="InterPro" id="IPR050245">
    <property type="entry name" value="PrsA_foldase"/>
</dbReference>
<reference evidence="15 16" key="1">
    <citation type="submission" date="2013-06" db="EMBL/GenBank/DDBJ databases">
        <title>Whole genome shotgun sequence of Bacillus selenatarsenatis SF-1.</title>
        <authorList>
            <person name="Kuroda M."/>
            <person name="Sei K."/>
            <person name="Yamashita M."/>
            <person name="Ike M."/>
        </authorList>
    </citation>
    <scope>NUCLEOTIDE SEQUENCE [LARGE SCALE GENOMIC DNA]</scope>
    <source>
        <strain evidence="15 16">SF-1</strain>
    </source>
</reference>
<evidence type="ECO:0000256" key="4">
    <source>
        <dbReference type="ARBA" id="ARBA00022475"/>
    </source>
</evidence>
<evidence type="ECO:0000256" key="7">
    <source>
        <dbReference type="ARBA" id="ARBA00023136"/>
    </source>
</evidence>
<dbReference type="PANTHER" id="PTHR47245:SF1">
    <property type="entry name" value="FOLDASE PROTEIN PRSA"/>
    <property type="match status" value="1"/>
</dbReference>
<dbReference type="InterPro" id="IPR046357">
    <property type="entry name" value="PPIase_dom_sf"/>
</dbReference>
<keyword evidence="10 11" id="KW-0449">Lipoprotein</keyword>
<dbReference type="Gene3D" id="3.10.50.40">
    <property type="match status" value="1"/>
</dbReference>
<dbReference type="GO" id="GO:0006457">
    <property type="term" value="P:protein folding"/>
    <property type="evidence" value="ECO:0007669"/>
    <property type="project" value="UniProtKB-UniRule"/>
</dbReference>
<dbReference type="HAMAP" id="MF_01145">
    <property type="entry name" value="Foldase_PrsA"/>
    <property type="match status" value="1"/>
</dbReference>
<evidence type="ECO:0000256" key="2">
    <source>
        <dbReference type="ARBA" id="ARBA00004193"/>
    </source>
</evidence>
<dbReference type="SUPFAM" id="SSF54534">
    <property type="entry name" value="FKBP-like"/>
    <property type="match status" value="1"/>
</dbReference>
<dbReference type="PROSITE" id="PS51257">
    <property type="entry name" value="PROKAR_LIPOPROTEIN"/>
    <property type="match status" value="1"/>
</dbReference>
<feature type="domain" description="PpiC" evidence="14">
    <location>
        <begin position="140"/>
        <end position="230"/>
    </location>
</feature>
<comment type="caution">
    <text evidence="15">The sequence shown here is derived from an EMBL/GenBank/DDBJ whole genome shotgun (WGS) entry which is preliminary data.</text>
</comment>
<feature type="signal peptide" evidence="13">
    <location>
        <begin position="1"/>
        <end position="25"/>
    </location>
</feature>
<dbReference type="InterPro" id="IPR023059">
    <property type="entry name" value="Foldase_PrsA"/>
</dbReference>
<dbReference type="PANTHER" id="PTHR47245">
    <property type="entry name" value="PEPTIDYLPROLYL ISOMERASE"/>
    <property type="match status" value="1"/>
</dbReference>